<name>A0A085UZY9_PSESX</name>
<protein>
    <submittedName>
        <fullName evidence="2">Signal peptide protein</fullName>
    </submittedName>
</protein>
<dbReference type="SMART" id="SM00240">
    <property type="entry name" value="FHA"/>
    <property type="match status" value="1"/>
</dbReference>
<dbReference type="Gene3D" id="2.60.200.20">
    <property type="match status" value="1"/>
</dbReference>
<evidence type="ECO:0000313" key="3">
    <source>
        <dbReference type="Proteomes" id="UP000028643"/>
    </source>
</evidence>
<dbReference type="InterPro" id="IPR008984">
    <property type="entry name" value="SMAD_FHA_dom_sf"/>
</dbReference>
<comment type="caution">
    <text evidence="2">The sequence shown here is derived from an EMBL/GenBank/DDBJ whole genome shotgun (WGS) entry which is preliminary data.</text>
</comment>
<dbReference type="CDD" id="cd00060">
    <property type="entry name" value="FHA"/>
    <property type="match status" value="1"/>
</dbReference>
<dbReference type="AlphaFoldDB" id="A0A085UZY9"/>
<dbReference type="InterPro" id="IPR000253">
    <property type="entry name" value="FHA_dom"/>
</dbReference>
<feature type="domain" description="FHA" evidence="1">
    <location>
        <begin position="28"/>
        <end position="78"/>
    </location>
</feature>
<dbReference type="NCBIfam" id="TIGR03354">
    <property type="entry name" value="VI_FHA"/>
    <property type="match status" value="1"/>
</dbReference>
<gene>
    <name evidence="2" type="ORF">IV02_21145</name>
</gene>
<organism evidence="2 3">
    <name type="scientific">Pseudomonas syringae</name>
    <dbReference type="NCBI Taxonomy" id="317"/>
    <lineage>
        <taxon>Bacteria</taxon>
        <taxon>Pseudomonadati</taxon>
        <taxon>Pseudomonadota</taxon>
        <taxon>Gammaproteobacteria</taxon>
        <taxon>Pseudomonadales</taxon>
        <taxon>Pseudomonadaceae</taxon>
        <taxon>Pseudomonas</taxon>
    </lineage>
</organism>
<dbReference type="Pfam" id="PF20232">
    <property type="entry name" value="T6SS_FHA_C"/>
    <property type="match status" value="1"/>
</dbReference>
<dbReference type="EMBL" id="JPQT01000120">
    <property type="protein sequence ID" value="KFE48752.1"/>
    <property type="molecule type" value="Genomic_DNA"/>
</dbReference>
<dbReference type="PATRIC" id="fig|317.174.peg.4319"/>
<dbReference type="RefSeq" id="WP_047577462.1">
    <property type="nucleotide sequence ID" value="NZ_JPQT01000120.1"/>
</dbReference>
<dbReference type="PROSITE" id="PS50006">
    <property type="entry name" value="FHA_DOMAIN"/>
    <property type="match status" value="1"/>
</dbReference>
<dbReference type="Pfam" id="PF00498">
    <property type="entry name" value="FHA"/>
    <property type="match status" value="1"/>
</dbReference>
<reference evidence="2 3" key="1">
    <citation type="submission" date="2014-07" db="EMBL/GenBank/DDBJ databases">
        <title>Draft Genome Sequences of Environmental Pseudomonas syringae strains.</title>
        <authorList>
            <person name="Baltrus D.A."/>
            <person name="Berge O."/>
            <person name="Morris C."/>
        </authorList>
    </citation>
    <scope>NUCLEOTIDE SEQUENCE [LARGE SCALE GENOMIC DNA]</scope>
    <source>
        <strain evidence="2 3">CEB003</strain>
    </source>
</reference>
<dbReference type="Proteomes" id="UP000028643">
    <property type="component" value="Unassembled WGS sequence"/>
</dbReference>
<evidence type="ECO:0000313" key="2">
    <source>
        <dbReference type="EMBL" id="KFE48752.1"/>
    </source>
</evidence>
<dbReference type="InterPro" id="IPR017735">
    <property type="entry name" value="T6SS_FHA"/>
</dbReference>
<evidence type="ECO:0000259" key="1">
    <source>
        <dbReference type="PROSITE" id="PS50006"/>
    </source>
</evidence>
<dbReference type="InterPro" id="IPR046883">
    <property type="entry name" value="T6SS_FHA_C"/>
</dbReference>
<sequence>MELIFELLDNGNVAAGQASHKVFRQAGGVIGRDNQCDWMILDSGCHLSGTHAQITFHDGDFYLTDISTNGTVVAGSEQALSRGESHRIEHGTIYRLGRFEIRARLIKDPGSFIGVDAGVGVIDHPPLAGNLIPDDSFLELDLLADVAQPSRRGSDFDELLSPGLAQQASEQGVDYGPADTQSLLVPELIAIPQVAAPPVPEEPERQSDSFWQLFGAALGVELDAMDQDSRETLAIEAARLLKQSIGGLQQSLRTRTELKNELRLAQSTAQHSSLNPLKYTGDAGEALGLLLQPPKPGQRTAQQTVAQGFRDVQAHQVAMLVASRAALRGALEHFSPQQLTLRFERDTRKSLFCTAGTRWRAYERYYQTLREDDDWSERLLARDFAQVYADQVRLIATLHSGN</sequence>
<proteinExistence type="predicted"/>
<dbReference type="SUPFAM" id="SSF49879">
    <property type="entry name" value="SMAD/FHA domain"/>
    <property type="match status" value="1"/>
</dbReference>
<accession>A0A085UZY9</accession>